<keyword evidence="6 7" id="KW-0472">Membrane</keyword>
<dbReference type="InterPro" id="IPR000515">
    <property type="entry name" value="MetI-like"/>
</dbReference>
<dbReference type="PROSITE" id="PS50928">
    <property type="entry name" value="ABC_TM1"/>
    <property type="match status" value="1"/>
</dbReference>
<dbReference type="SUPFAM" id="SSF161098">
    <property type="entry name" value="MetI-like"/>
    <property type="match status" value="1"/>
</dbReference>
<dbReference type="InterPro" id="IPR051393">
    <property type="entry name" value="ABC_transporter_permease"/>
</dbReference>
<feature type="transmembrane region" description="Helical" evidence="7">
    <location>
        <begin position="293"/>
        <end position="313"/>
    </location>
</feature>
<keyword evidence="9" id="KW-0762">Sugar transport</keyword>
<dbReference type="PANTHER" id="PTHR30193">
    <property type="entry name" value="ABC TRANSPORTER PERMEASE PROTEIN"/>
    <property type="match status" value="1"/>
</dbReference>
<dbReference type="EMBL" id="FNKK01000002">
    <property type="protein sequence ID" value="SDR24499.1"/>
    <property type="molecule type" value="Genomic_DNA"/>
</dbReference>
<feature type="transmembrane region" description="Helical" evidence="7">
    <location>
        <begin position="129"/>
        <end position="146"/>
    </location>
</feature>
<dbReference type="CDD" id="cd06261">
    <property type="entry name" value="TM_PBP2"/>
    <property type="match status" value="1"/>
</dbReference>
<proteinExistence type="inferred from homology"/>
<dbReference type="Gene3D" id="1.10.3720.10">
    <property type="entry name" value="MetI-like"/>
    <property type="match status" value="1"/>
</dbReference>
<comment type="subcellular location">
    <subcellularLocation>
        <location evidence="1 7">Cell membrane</location>
        <topology evidence="1 7">Multi-pass membrane protein</topology>
    </subcellularLocation>
</comment>
<dbReference type="GO" id="GO:0055085">
    <property type="term" value="P:transmembrane transport"/>
    <property type="evidence" value="ECO:0007669"/>
    <property type="project" value="InterPro"/>
</dbReference>
<dbReference type="STRING" id="35622.SAMN04489764_4409"/>
<reference evidence="9 10" key="1">
    <citation type="submission" date="2016-10" db="EMBL/GenBank/DDBJ databases">
        <authorList>
            <person name="de Groot N.N."/>
        </authorList>
    </citation>
    <scope>NUCLEOTIDE SEQUENCE [LARGE SCALE GENOMIC DNA]</scope>
    <source>
        <strain evidence="9 10">DSM 43794</strain>
    </source>
</reference>
<dbReference type="Proteomes" id="UP000217103">
    <property type="component" value="Unassembled WGS sequence"/>
</dbReference>
<keyword evidence="3" id="KW-1003">Cell membrane</keyword>
<evidence type="ECO:0000256" key="5">
    <source>
        <dbReference type="ARBA" id="ARBA00022989"/>
    </source>
</evidence>
<evidence type="ECO:0000259" key="8">
    <source>
        <dbReference type="PROSITE" id="PS50928"/>
    </source>
</evidence>
<accession>A0A1H1HGI2</accession>
<evidence type="ECO:0000313" key="10">
    <source>
        <dbReference type="Proteomes" id="UP000217103"/>
    </source>
</evidence>
<evidence type="ECO:0000256" key="6">
    <source>
        <dbReference type="ARBA" id="ARBA00023136"/>
    </source>
</evidence>
<feature type="domain" description="ABC transmembrane type-1" evidence="8">
    <location>
        <begin position="92"/>
        <end position="314"/>
    </location>
</feature>
<comment type="similarity">
    <text evidence="7">Belongs to the binding-protein-dependent transport system permease family.</text>
</comment>
<evidence type="ECO:0000256" key="7">
    <source>
        <dbReference type="RuleBase" id="RU363032"/>
    </source>
</evidence>
<name>A0A1H1HGI2_9ACTN</name>
<keyword evidence="5 7" id="KW-1133">Transmembrane helix</keyword>
<keyword evidence="4 7" id="KW-0812">Transmembrane</keyword>
<evidence type="ECO:0000256" key="3">
    <source>
        <dbReference type="ARBA" id="ARBA00022475"/>
    </source>
</evidence>
<gene>
    <name evidence="9" type="ORF">SAMN04489764_4409</name>
</gene>
<dbReference type="OrthoDB" id="9780883at2"/>
<dbReference type="RefSeq" id="WP_093261541.1">
    <property type="nucleotide sequence ID" value="NZ_FNKK01000002.1"/>
</dbReference>
<dbReference type="Pfam" id="PF00528">
    <property type="entry name" value="BPD_transp_1"/>
    <property type="match status" value="1"/>
</dbReference>
<organism evidence="9 10">
    <name type="scientific">Thermostaphylospora chromogena</name>
    <dbReference type="NCBI Taxonomy" id="35622"/>
    <lineage>
        <taxon>Bacteria</taxon>
        <taxon>Bacillati</taxon>
        <taxon>Actinomycetota</taxon>
        <taxon>Actinomycetes</taxon>
        <taxon>Streptosporangiales</taxon>
        <taxon>Thermomonosporaceae</taxon>
        <taxon>Thermostaphylospora</taxon>
    </lineage>
</organism>
<evidence type="ECO:0000313" key="9">
    <source>
        <dbReference type="EMBL" id="SDR24499.1"/>
    </source>
</evidence>
<evidence type="ECO:0000256" key="4">
    <source>
        <dbReference type="ARBA" id="ARBA00022692"/>
    </source>
</evidence>
<feature type="transmembrane region" description="Helical" evidence="7">
    <location>
        <begin position="182"/>
        <end position="205"/>
    </location>
</feature>
<feature type="transmembrane region" description="Helical" evidence="7">
    <location>
        <begin position="92"/>
        <end position="117"/>
    </location>
</feature>
<dbReference type="GO" id="GO:0005886">
    <property type="term" value="C:plasma membrane"/>
    <property type="evidence" value="ECO:0007669"/>
    <property type="project" value="UniProtKB-SubCell"/>
</dbReference>
<keyword evidence="10" id="KW-1185">Reference proteome</keyword>
<keyword evidence="2 7" id="KW-0813">Transport</keyword>
<evidence type="ECO:0000256" key="2">
    <source>
        <dbReference type="ARBA" id="ARBA00022448"/>
    </source>
</evidence>
<sequence length="329" mass="35877">MSSVHVAKDPASSRPAAGAAGRRRWAGWPAWRAFLILTAPMVAGLFVFKYVAIGWGFLLSFNDARGTIALGNWNGLENYRRLFTDPAFADSLITIVLFTLFIVPVTFALALGLAVVVDRLRGGRALFRTTFFIPAAVSYVVGALIWKMSLFSGTPSGVANSLAYLLGHEEPIGWVATVDPPLYWIVLVTVRLWLQTGFYMILFLAGIQQIPSALYEAARVDGAESGWRLFRYITWPGLRNTSIAVTLLLIINAFQAFDEFYNILASNLSGLGGADGRTPLIYLFQTALGEQNYGAGSAGAFIVTMLIVLFTLAQGRITGFGRTAEEEAR</sequence>
<dbReference type="AlphaFoldDB" id="A0A1H1HGI2"/>
<dbReference type="InterPro" id="IPR035906">
    <property type="entry name" value="MetI-like_sf"/>
</dbReference>
<evidence type="ECO:0000256" key="1">
    <source>
        <dbReference type="ARBA" id="ARBA00004651"/>
    </source>
</evidence>
<protein>
    <submittedName>
        <fullName evidence="9">Multiple sugar transport system permease protein</fullName>
    </submittedName>
</protein>
<dbReference type="PANTHER" id="PTHR30193:SF37">
    <property type="entry name" value="INNER MEMBRANE ABC TRANSPORTER PERMEASE PROTEIN YCJO"/>
    <property type="match status" value="1"/>
</dbReference>
<feature type="transmembrane region" description="Helical" evidence="7">
    <location>
        <begin position="33"/>
        <end position="58"/>
    </location>
</feature>
<feature type="transmembrane region" description="Helical" evidence="7">
    <location>
        <begin position="237"/>
        <end position="257"/>
    </location>
</feature>